<evidence type="ECO:0000256" key="3">
    <source>
        <dbReference type="ARBA" id="ARBA00022989"/>
    </source>
</evidence>
<dbReference type="EMBL" id="KZ345915">
    <property type="protein sequence ID" value="PIO71559.1"/>
    <property type="molecule type" value="Genomic_DNA"/>
</dbReference>
<keyword evidence="3 5" id="KW-1133">Transmembrane helix</keyword>
<feature type="transmembrane region" description="Helical" evidence="5">
    <location>
        <begin position="58"/>
        <end position="80"/>
    </location>
</feature>
<reference evidence="6 7" key="1">
    <citation type="submission" date="2015-09" db="EMBL/GenBank/DDBJ databases">
        <title>Draft genome of the parasitic nematode Teladorsagia circumcincta isolate WARC Sus (inbred).</title>
        <authorList>
            <person name="Mitreva M."/>
        </authorList>
    </citation>
    <scope>NUCLEOTIDE SEQUENCE [LARGE SCALE GENOMIC DNA]</scope>
    <source>
        <strain evidence="6 7">S</strain>
    </source>
</reference>
<organism evidence="6 7">
    <name type="scientific">Teladorsagia circumcincta</name>
    <name type="common">Brown stomach worm</name>
    <name type="synonym">Ostertagia circumcincta</name>
    <dbReference type="NCBI Taxonomy" id="45464"/>
    <lineage>
        <taxon>Eukaryota</taxon>
        <taxon>Metazoa</taxon>
        <taxon>Ecdysozoa</taxon>
        <taxon>Nematoda</taxon>
        <taxon>Chromadorea</taxon>
        <taxon>Rhabditida</taxon>
        <taxon>Rhabditina</taxon>
        <taxon>Rhabditomorpha</taxon>
        <taxon>Strongyloidea</taxon>
        <taxon>Trichostrongylidae</taxon>
        <taxon>Teladorsagia</taxon>
    </lineage>
</organism>
<evidence type="ECO:0000256" key="4">
    <source>
        <dbReference type="ARBA" id="ARBA00023136"/>
    </source>
</evidence>
<evidence type="ECO:0000256" key="5">
    <source>
        <dbReference type="SAM" id="Phobius"/>
    </source>
</evidence>
<evidence type="ECO:0000313" key="7">
    <source>
        <dbReference type="Proteomes" id="UP000230423"/>
    </source>
</evidence>
<keyword evidence="2 5" id="KW-0812">Transmembrane</keyword>
<dbReference type="OrthoDB" id="2985014at2759"/>
<proteinExistence type="predicted"/>
<dbReference type="GO" id="GO:0016020">
    <property type="term" value="C:membrane"/>
    <property type="evidence" value="ECO:0007669"/>
    <property type="project" value="UniProtKB-SubCell"/>
</dbReference>
<accession>A0A2G9UMN7</accession>
<dbReference type="AlphaFoldDB" id="A0A2G9UMN7"/>
<comment type="subcellular location">
    <subcellularLocation>
        <location evidence="1">Membrane</location>
        <topology evidence="1">Multi-pass membrane protein</topology>
    </subcellularLocation>
</comment>
<dbReference type="Proteomes" id="UP000230423">
    <property type="component" value="Unassembled WGS sequence"/>
</dbReference>
<sequence>METSFHPKPRLGADKPSKQACISDAELKFITLSNASEDVGKKRTERKVPWKRILGSPAVWASVIAVVCHEFPLMTMIMFLPR</sequence>
<evidence type="ECO:0000313" key="6">
    <source>
        <dbReference type="EMBL" id="PIO71559.1"/>
    </source>
</evidence>
<evidence type="ECO:0000256" key="1">
    <source>
        <dbReference type="ARBA" id="ARBA00004141"/>
    </source>
</evidence>
<keyword evidence="7" id="KW-1185">Reference proteome</keyword>
<protein>
    <submittedName>
        <fullName evidence="6">Uncharacterized protein</fullName>
    </submittedName>
</protein>
<dbReference type="GO" id="GO:0022857">
    <property type="term" value="F:transmembrane transporter activity"/>
    <property type="evidence" value="ECO:0007669"/>
    <property type="project" value="TreeGrafter"/>
</dbReference>
<keyword evidence="4 5" id="KW-0472">Membrane</keyword>
<evidence type="ECO:0000256" key="2">
    <source>
        <dbReference type="ARBA" id="ARBA00022692"/>
    </source>
</evidence>
<dbReference type="PANTHER" id="PTHR11662:SF331">
    <property type="entry name" value="MAJOR FACILITATOR SUPERFAMILY (MFS) PROFILE DOMAIN-CONTAINING PROTEIN"/>
    <property type="match status" value="1"/>
</dbReference>
<dbReference type="InterPro" id="IPR050382">
    <property type="entry name" value="MFS_Na/Anion_cotransporter"/>
</dbReference>
<gene>
    <name evidence="6" type="ORF">TELCIR_06541</name>
</gene>
<name>A0A2G9UMN7_TELCI</name>
<dbReference type="PANTHER" id="PTHR11662">
    <property type="entry name" value="SOLUTE CARRIER FAMILY 17"/>
    <property type="match status" value="1"/>
</dbReference>
<dbReference type="GO" id="GO:0006820">
    <property type="term" value="P:monoatomic anion transport"/>
    <property type="evidence" value="ECO:0007669"/>
    <property type="project" value="TreeGrafter"/>
</dbReference>